<dbReference type="InterPro" id="IPR050437">
    <property type="entry name" value="Ribos_protein_bS1-like"/>
</dbReference>
<dbReference type="GO" id="GO:0006412">
    <property type="term" value="P:translation"/>
    <property type="evidence" value="ECO:0007669"/>
    <property type="project" value="TreeGrafter"/>
</dbReference>
<evidence type="ECO:0000313" key="5">
    <source>
        <dbReference type="EMBL" id="OGZ64047.1"/>
    </source>
</evidence>
<dbReference type="GO" id="GO:0005840">
    <property type="term" value="C:ribosome"/>
    <property type="evidence" value="ECO:0007669"/>
    <property type="project" value="UniProtKB-KW"/>
</dbReference>
<comment type="similarity">
    <text evidence="1">Belongs to the bacterial ribosomal protein bS1 family.</text>
</comment>
<dbReference type="EMBL" id="MHOO01000009">
    <property type="protein sequence ID" value="OGZ64047.1"/>
    <property type="molecule type" value="Genomic_DNA"/>
</dbReference>
<gene>
    <name evidence="5" type="ORF">A2730_03045</name>
</gene>
<dbReference type="GO" id="GO:0003729">
    <property type="term" value="F:mRNA binding"/>
    <property type="evidence" value="ECO:0007669"/>
    <property type="project" value="TreeGrafter"/>
</dbReference>
<dbReference type="InterPro" id="IPR003029">
    <property type="entry name" value="S1_domain"/>
</dbReference>
<dbReference type="InterPro" id="IPR012340">
    <property type="entry name" value="NA-bd_OB-fold"/>
</dbReference>
<dbReference type="AlphaFoldDB" id="A0A1G2HNH2"/>
<evidence type="ECO:0000256" key="1">
    <source>
        <dbReference type="ARBA" id="ARBA00006767"/>
    </source>
</evidence>
<dbReference type="CDD" id="cd04465">
    <property type="entry name" value="S1_RPS1_repeat_ec2_hs2"/>
    <property type="match status" value="1"/>
</dbReference>
<dbReference type="SUPFAM" id="SSF50249">
    <property type="entry name" value="Nucleic acid-binding proteins"/>
    <property type="match status" value="4"/>
</dbReference>
<evidence type="ECO:0000313" key="6">
    <source>
        <dbReference type="Proteomes" id="UP000176855"/>
    </source>
</evidence>
<dbReference type="PROSITE" id="PS50126">
    <property type="entry name" value="S1"/>
    <property type="match status" value="4"/>
</dbReference>
<dbReference type="STRING" id="1802202.A2730_03045"/>
<protein>
    <submittedName>
        <fullName evidence="5">30S ribosomal protein S1</fullName>
    </submittedName>
</protein>
<proteinExistence type="inferred from homology"/>
<dbReference type="SMART" id="SM00316">
    <property type="entry name" value="S1"/>
    <property type="match status" value="4"/>
</dbReference>
<accession>A0A1G2HNH2</accession>
<name>A0A1G2HNH2_9BACT</name>
<dbReference type="Gene3D" id="2.40.50.140">
    <property type="entry name" value="Nucleic acid-binding proteins"/>
    <property type="match status" value="4"/>
</dbReference>
<feature type="domain" description="S1 motif" evidence="4">
    <location>
        <begin position="20"/>
        <end position="87"/>
    </location>
</feature>
<comment type="caution">
    <text evidence="5">The sequence shown here is derived from an EMBL/GenBank/DDBJ whole genome shotgun (WGS) entry which is preliminary data.</text>
</comment>
<dbReference type="PANTHER" id="PTHR10724">
    <property type="entry name" value="30S RIBOSOMAL PROTEIN S1"/>
    <property type="match status" value="1"/>
</dbReference>
<dbReference type="Pfam" id="PF00575">
    <property type="entry name" value="S1"/>
    <property type="match status" value="4"/>
</dbReference>
<sequence>MKEVIAKKTVKEISNAPGIGSIVEGKVVARDRSSLYIDLGNQGTGIIYGREFYEVKDAIKNLQIGDTIFAKIVELENEDGYRELSMRDATKEINWQKLAGMKEKEEIIKVKITGVNKGGLLTNINNIPAFLPVSQLSPENYPRVADADKAKILKELQKFIGKTLEVKILDLLAAENKLILSEKAKTEQAIKKILTNYKKGDVIEGKITGIADFGVFIRFPLASEPATQNSAEINVETSGNEKKDESIEGLIHISELDWQLVQNPTEIVKVGETVKAQIIDIHNNQVFLSLKSLKQNPWEEVEKNHKKGDIIKGKVISFSPFGAFIEVMPKIRGLCHISEFASQKEMEESLKAGESYSFEILLIEPKEHRMSLKLAK</sequence>
<feature type="domain" description="S1 motif" evidence="4">
    <location>
        <begin position="200"/>
        <end position="291"/>
    </location>
</feature>
<evidence type="ECO:0000256" key="3">
    <source>
        <dbReference type="ARBA" id="ARBA00023274"/>
    </source>
</evidence>
<keyword evidence="2 5" id="KW-0689">Ribosomal protein</keyword>
<feature type="domain" description="S1 motif" evidence="4">
    <location>
        <begin position="308"/>
        <end position="375"/>
    </location>
</feature>
<reference evidence="5 6" key="1">
    <citation type="journal article" date="2016" name="Nat. Commun.">
        <title>Thousands of microbial genomes shed light on interconnected biogeochemical processes in an aquifer system.</title>
        <authorList>
            <person name="Anantharaman K."/>
            <person name="Brown C.T."/>
            <person name="Hug L.A."/>
            <person name="Sharon I."/>
            <person name="Castelle C.J."/>
            <person name="Probst A.J."/>
            <person name="Thomas B.C."/>
            <person name="Singh A."/>
            <person name="Wilkins M.J."/>
            <person name="Karaoz U."/>
            <person name="Brodie E.L."/>
            <person name="Williams K.H."/>
            <person name="Hubbard S.S."/>
            <person name="Banfield J.F."/>
        </authorList>
    </citation>
    <scope>NUCLEOTIDE SEQUENCE [LARGE SCALE GENOMIC DNA]</scope>
</reference>
<dbReference type="GO" id="GO:0003735">
    <property type="term" value="F:structural constituent of ribosome"/>
    <property type="evidence" value="ECO:0007669"/>
    <property type="project" value="TreeGrafter"/>
</dbReference>
<dbReference type="PANTHER" id="PTHR10724:SF7">
    <property type="entry name" value="SMALL RIBOSOMAL SUBUNIT PROTEIN BS1C"/>
    <property type="match status" value="1"/>
</dbReference>
<evidence type="ECO:0000256" key="2">
    <source>
        <dbReference type="ARBA" id="ARBA00022980"/>
    </source>
</evidence>
<evidence type="ECO:0000259" key="4">
    <source>
        <dbReference type="PROSITE" id="PS50126"/>
    </source>
</evidence>
<dbReference type="Proteomes" id="UP000176855">
    <property type="component" value="Unassembled WGS sequence"/>
</dbReference>
<feature type="domain" description="S1 motif" evidence="4">
    <location>
        <begin position="105"/>
        <end position="183"/>
    </location>
</feature>
<keyword evidence="3" id="KW-0687">Ribonucleoprotein</keyword>
<organism evidence="5 6">
    <name type="scientific">Candidatus Staskawiczbacteria bacterium RIFCSPHIGHO2_01_FULL_39_25</name>
    <dbReference type="NCBI Taxonomy" id="1802202"/>
    <lineage>
        <taxon>Bacteria</taxon>
        <taxon>Candidatus Staskawicziibacteriota</taxon>
    </lineage>
</organism>